<reference evidence="3 4" key="1">
    <citation type="submission" date="2023-08" db="EMBL/GenBank/DDBJ databases">
        <authorList>
            <person name="Sharma P."/>
            <person name="Verma V."/>
            <person name="Mohan M.K."/>
            <person name="Dubey A.K."/>
        </authorList>
    </citation>
    <scope>NUCLEOTIDE SEQUENCE [LARGE SCALE GENOMIC DNA]</scope>
    <source>
        <strain evidence="3 4">ADP4</strain>
    </source>
</reference>
<evidence type="ECO:0000256" key="2">
    <source>
        <dbReference type="SAM" id="Phobius"/>
    </source>
</evidence>
<sequence length="193" mass="21099">MSTPAAPPHPPGQPYVQHGGPPPHLGAEWEAKPNRSRRVLVLCHVGMLIHFPLHVVMWVAVFALLLALGLVGEIVLTVLFFLEKPALGLMERAVGLVPVRPDWWATWREVRHEGEPGFARDRIEAELNGRAAKITSAPLRAHLYRGIGPRAALEIAGSLGWQLSDKARVRPRAELVLRRASASSSLTKNGPIG</sequence>
<feature type="region of interest" description="Disordered" evidence="1">
    <location>
        <begin position="1"/>
        <end position="26"/>
    </location>
</feature>
<keyword evidence="2" id="KW-0472">Membrane</keyword>
<evidence type="ECO:0008006" key="5">
    <source>
        <dbReference type="Google" id="ProtNLM"/>
    </source>
</evidence>
<keyword evidence="4" id="KW-1185">Reference proteome</keyword>
<name>A0ABU7X6B4_9ACTN</name>
<dbReference type="EMBL" id="JAVFKM010000036">
    <property type="protein sequence ID" value="MEF3119046.1"/>
    <property type="molecule type" value="Genomic_DNA"/>
</dbReference>
<protein>
    <recommendedName>
        <fullName evidence="5">Integral membrane protein</fullName>
    </recommendedName>
</protein>
<dbReference type="Proteomes" id="UP001348265">
    <property type="component" value="Unassembled WGS sequence"/>
</dbReference>
<dbReference type="RefSeq" id="WP_331789910.1">
    <property type="nucleotide sequence ID" value="NZ_JAVFKM010000036.1"/>
</dbReference>
<feature type="transmembrane region" description="Helical" evidence="2">
    <location>
        <begin position="55"/>
        <end position="82"/>
    </location>
</feature>
<evidence type="ECO:0000256" key="1">
    <source>
        <dbReference type="SAM" id="MobiDB-lite"/>
    </source>
</evidence>
<accession>A0ABU7X6B4</accession>
<comment type="caution">
    <text evidence="3">The sequence shown here is derived from an EMBL/GenBank/DDBJ whole genome shotgun (WGS) entry which is preliminary data.</text>
</comment>
<keyword evidence="2" id="KW-1133">Transmembrane helix</keyword>
<gene>
    <name evidence="3" type="ORF">RB636_38470</name>
</gene>
<proteinExistence type="predicted"/>
<evidence type="ECO:0000313" key="4">
    <source>
        <dbReference type="Proteomes" id="UP001348265"/>
    </source>
</evidence>
<feature type="compositionally biased region" description="Pro residues" evidence="1">
    <location>
        <begin position="1"/>
        <end position="13"/>
    </location>
</feature>
<organism evidence="3 4">
    <name type="scientific">Streptomyces chrestomyceticus</name>
    <dbReference type="NCBI Taxonomy" id="68185"/>
    <lineage>
        <taxon>Bacteria</taxon>
        <taxon>Bacillati</taxon>
        <taxon>Actinomycetota</taxon>
        <taxon>Actinomycetes</taxon>
        <taxon>Kitasatosporales</taxon>
        <taxon>Streptomycetaceae</taxon>
        <taxon>Streptomyces</taxon>
    </lineage>
</organism>
<keyword evidence="2" id="KW-0812">Transmembrane</keyword>
<evidence type="ECO:0000313" key="3">
    <source>
        <dbReference type="EMBL" id="MEF3119046.1"/>
    </source>
</evidence>